<organism evidence="1 2">
    <name type="scientific">Portunus trituberculatus</name>
    <name type="common">Swimming crab</name>
    <name type="synonym">Neptunus trituberculatus</name>
    <dbReference type="NCBI Taxonomy" id="210409"/>
    <lineage>
        <taxon>Eukaryota</taxon>
        <taxon>Metazoa</taxon>
        <taxon>Ecdysozoa</taxon>
        <taxon>Arthropoda</taxon>
        <taxon>Crustacea</taxon>
        <taxon>Multicrustacea</taxon>
        <taxon>Malacostraca</taxon>
        <taxon>Eumalacostraca</taxon>
        <taxon>Eucarida</taxon>
        <taxon>Decapoda</taxon>
        <taxon>Pleocyemata</taxon>
        <taxon>Brachyura</taxon>
        <taxon>Eubrachyura</taxon>
        <taxon>Portunoidea</taxon>
        <taxon>Portunidae</taxon>
        <taxon>Portuninae</taxon>
        <taxon>Portunus</taxon>
    </lineage>
</organism>
<dbReference type="Proteomes" id="UP000324222">
    <property type="component" value="Unassembled WGS sequence"/>
</dbReference>
<comment type="caution">
    <text evidence="1">The sequence shown here is derived from an EMBL/GenBank/DDBJ whole genome shotgun (WGS) entry which is preliminary data.</text>
</comment>
<dbReference type="EMBL" id="VSRR010118434">
    <property type="protein sequence ID" value="MPC99456.1"/>
    <property type="molecule type" value="Genomic_DNA"/>
</dbReference>
<keyword evidence="2" id="KW-1185">Reference proteome</keyword>
<dbReference type="AlphaFoldDB" id="A0A5B7JYS7"/>
<protein>
    <submittedName>
        <fullName evidence="1">Uncharacterized protein</fullName>
    </submittedName>
</protein>
<proteinExistence type="predicted"/>
<evidence type="ECO:0000313" key="1">
    <source>
        <dbReference type="EMBL" id="MPC99456.1"/>
    </source>
</evidence>
<gene>
    <name evidence="1" type="ORF">E2C01_094870</name>
</gene>
<evidence type="ECO:0000313" key="2">
    <source>
        <dbReference type="Proteomes" id="UP000324222"/>
    </source>
</evidence>
<sequence length="58" mass="6760">MSRGSRHAADYRLASHRGRRGGATRRWNLWQRVAILAAWNGARHADTYKAKRRLKICK</sequence>
<name>A0A5B7JYS7_PORTR</name>
<reference evidence="1 2" key="1">
    <citation type="submission" date="2019-05" db="EMBL/GenBank/DDBJ databases">
        <title>Another draft genome of Portunus trituberculatus and its Hox gene families provides insights of decapod evolution.</title>
        <authorList>
            <person name="Jeong J.-H."/>
            <person name="Song I."/>
            <person name="Kim S."/>
            <person name="Choi T."/>
            <person name="Kim D."/>
            <person name="Ryu S."/>
            <person name="Kim W."/>
        </authorList>
    </citation>
    <scope>NUCLEOTIDE SEQUENCE [LARGE SCALE GENOMIC DNA]</scope>
    <source>
        <tissue evidence="1">Muscle</tissue>
    </source>
</reference>
<accession>A0A5B7JYS7</accession>